<evidence type="ECO:0000256" key="9">
    <source>
        <dbReference type="RuleBase" id="RU003557"/>
    </source>
</evidence>
<proteinExistence type="inferred from homology"/>
<dbReference type="GO" id="GO:0044281">
    <property type="term" value="P:small molecule metabolic process"/>
    <property type="evidence" value="ECO:0007669"/>
    <property type="project" value="UniProtKB-ARBA"/>
</dbReference>
<evidence type="ECO:0000256" key="4">
    <source>
        <dbReference type="ARBA" id="ARBA00022752"/>
    </source>
</evidence>
<feature type="active site" description="Proton acceptor" evidence="8">
    <location>
        <position position="383"/>
    </location>
</feature>
<organism evidence="12 13">
    <name type="scientific">Xanthobacter dioxanivorans</name>
    <dbReference type="NCBI Taxonomy" id="2528964"/>
    <lineage>
        <taxon>Bacteria</taxon>
        <taxon>Pseudomonadati</taxon>
        <taxon>Pseudomonadota</taxon>
        <taxon>Alphaproteobacteria</taxon>
        <taxon>Hyphomicrobiales</taxon>
        <taxon>Xanthobacteraceae</taxon>
        <taxon>Xanthobacter</taxon>
    </lineage>
</organism>
<dbReference type="InterPro" id="IPR002155">
    <property type="entry name" value="Thiolase"/>
</dbReference>
<protein>
    <recommendedName>
        <fullName evidence="7">Beta-ketothiolase</fullName>
    </recommendedName>
</protein>
<evidence type="ECO:0000256" key="2">
    <source>
        <dbReference type="ARBA" id="ARBA00010982"/>
    </source>
</evidence>
<evidence type="ECO:0000313" key="12">
    <source>
        <dbReference type="EMBL" id="QRG05053.1"/>
    </source>
</evidence>
<dbReference type="RefSeq" id="WP_203191919.1">
    <property type="nucleotide sequence ID" value="NZ_CP063362.1"/>
</dbReference>
<dbReference type="InterPro" id="IPR020610">
    <property type="entry name" value="Thiolase_AS"/>
</dbReference>
<evidence type="ECO:0000313" key="13">
    <source>
        <dbReference type="Proteomes" id="UP000596427"/>
    </source>
</evidence>
<evidence type="ECO:0000256" key="3">
    <source>
        <dbReference type="ARBA" id="ARBA00022679"/>
    </source>
</evidence>
<dbReference type="CDD" id="cd00751">
    <property type="entry name" value="thiolase"/>
    <property type="match status" value="1"/>
</dbReference>
<dbReference type="NCBIfam" id="TIGR01930">
    <property type="entry name" value="AcCoA-C-Actrans"/>
    <property type="match status" value="1"/>
</dbReference>
<dbReference type="InterPro" id="IPR016039">
    <property type="entry name" value="Thiolase-like"/>
</dbReference>
<keyword evidence="5 9" id="KW-0012">Acyltransferase</keyword>
<comment type="pathway">
    <text evidence="1">Biopolymer metabolism; poly-(R)-3-hydroxybutanoate biosynthesis.</text>
</comment>
<dbReference type="PIRSF" id="PIRSF000429">
    <property type="entry name" value="Ac-CoA_Ac_transf"/>
    <property type="match status" value="1"/>
</dbReference>
<dbReference type="Pfam" id="PF02803">
    <property type="entry name" value="Thiolase_C"/>
    <property type="match status" value="1"/>
</dbReference>
<feature type="domain" description="Thiolase C-terminal" evidence="11">
    <location>
        <begin position="276"/>
        <end position="396"/>
    </location>
</feature>
<dbReference type="FunFam" id="3.40.47.10:FF:000010">
    <property type="entry name" value="Acetyl-CoA acetyltransferase (Thiolase)"/>
    <property type="match status" value="1"/>
</dbReference>
<keyword evidence="4" id="KW-0583">PHB biosynthesis</keyword>
<dbReference type="KEGG" id="xdi:EZH22_18200"/>
<gene>
    <name evidence="12" type="ORF">EZH22_18200</name>
</gene>
<sequence length="398" mass="40922">MPQLSEDPVVIVGAARTPMGGFQGDFKDVTAPTLGAAAIGAALARAGLAPDQVDEVVFGCVLPAGLGQAPARQAALGAWLPLSTGATTVNKMCGSGMKAAMFAHDLLLAGSADVAVAGGMESMSNAPYLLDRARGGYRMGHGKVIDHMFYDGLEDAYEKGRLMGTFAEDCAQAYQFTREAQDAFAIASLEKAQKAMAGGGFDAEIVPVTVKAGKAERVVSADEQPPKAKLDKIPTLKPAFREGGTVTAANSSSISDGAAALVLMRRSQAEKRGLVPLAVVVGHATHAQAPNLFTTAPIGAIRKLSERTGWAMADVDLFEINEAFAVVPMAAIRDLALPEDKVNVHGGACALGHPIGASGARVMVTLLAALQTYGLRRGIASLCIGGGEATAVAIERLG</sequence>
<dbReference type="GO" id="GO:0042619">
    <property type="term" value="P:poly-hydroxybutyrate biosynthetic process"/>
    <property type="evidence" value="ECO:0007669"/>
    <property type="project" value="UniProtKB-KW"/>
</dbReference>
<name>A0A974PK50_9HYPH</name>
<evidence type="ECO:0000256" key="1">
    <source>
        <dbReference type="ARBA" id="ARBA00004683"/>
    </source>
</evidence>
<keyword evidence="13" id="KW-1185">Reference proteome</keyword>
<comment type="similarity">
    <text evidence="2 9">Belongs to the thiolase-like superfamily. Thiolase family.</text>
</comment>
<accession>A0A974PK50</accession>
<evidence type="ECO:0000256" key="5">
    <source>
        <dbReference type="ARBA" id="ARBA00023315"/>
    </source>
</evidence>
<dbReference type="PANTHER" id="PTHR18919">
    <property type="entry name" value="ACETYL-COA C-ACYLTRANSFERASE"/>
    <property type="match status" value="1"/>
</dbReference>
<dbReference type="InterPro" id="IPR020616">
    <property type="entry name" value="Thiolase_N"/>
</dbReference>
<dbReference type="AlphaFoldDB" id="A0A974PK50"/>
<dbReference type="SUPFAM" id="SSF53901">
    <property type="entry name" value="Thiolase-like"/>
    <property type="match status" value="2"/>
</dbReference>
<dbReference type="Gene3D" id="3.40.47.10">
    <property type="match status" value="1"/>
</dbReference>
<dbReference type="Proteomes" id="UP000596427">
    <property type="component" value="Chromosome"/>
</dbReference>
<feature type="domain" description="Thiolase N-terminal" evidence="10">
    <location>
        <begin position="9"/>
        <end position="267"/>
    </location>
</feature>
<feature type="active site" description="Proton acceptor" evidence="8">
    <location>
        <position position="353"/>
    </location>
</feature>
<dbReference type="GO" id="GO:0003988">
    <property type="term" value="F:acetyl-CoA C-acyltransferase activity"/>
    <property type="evidence" value="ECO:0007669"/>
    <property type="project" value="UniProtKB-ARBA"/>
</dbReference>
<reference evidence="12 13" key="1">
    <citation type="submission" date="2020-10" db="EMBL/GenBank/DDBJ databases">
        <title>Degradation of 1,4-Dioxane by Xanthobacter sp. YN2, via a Novel Group-2 Soluble Di-Iron Monooxygenase.</title>
        <authorList>
            <person name="Ma F."/>
            <person name="Wang Y."/>
            <person name="Yang J."/>
            <person name="Guo H."/>
            <person name="Su D."/>
            <person name="Yu L."/>
        </authorList>
    </citation>
    <scope>NUCLEOTIDE SEQUENCE [LARGE SCALE GENOMIC DNA]</scope>
    <source>
        <strain evidence="12 13">YN2</strain>
    </source>
</reference>
<dbReference type="PROSITE" id="PS00099">
    <property type="entry name" value="THIOLASE_3"/>
    <property type="match status" value="1"/>
</dbReference>
<dbReference type="Pfam" id="PF00108">
    <property type="entry name" value="Thiolase_N"/>
    <property type="match status" value="1"/>
</dbReference>
<evidence type="ECO:0000256" key="8">
    <source>
        <dbReference type="PIRSR" id="PIRSR000429-1"/>
    </source>
</evidence>
<dbReference type="EMBL" id="CP063362">
    <property type="protein sequence ID" value="QRG05053.1"/>
    <property type="molecule type" value="Genomic_DNA"/>
</dbReference>
<dbReference type="PANTHER" id="PTHR18919:SF138">
    <property type="entry name" value="ACETYL-COA C-ACETYLTRANSFERASE"/>
    <property type="match status" value="1"/>
</dbReference>
<evidence type="ECO:0000256" key="7">
    <source>
        <dbReference type="ARBA" id="ARBA00080155"/>
    </source>
</evidence>
<comment type="pathway">
    <text evidence="6">Metabolic intermediate biosynthesis; (R)-mevalonate biosynthesis; (R)-mevalonate from acetyl-CoA: step 1/3.</text>
</comment>
<keyword evidence="3 9" id="KW-0808">Transferase</keyword>
<evidence type="ECO:0000256" key="6">
    <source>
        <dbReference type="ARBA" id="ARBA00037924"/>
    </source>
</evidence>
<feature type="active site" description="Acyl-thioester intermediate" evidence="8">
    <location>
        <position position="93"/>
    </location>
</feature>
<dbReference type="InterPro" id="IPR020617">
    <property type="entry name" value="Thiolase_C"/>
</dbReference>
<evidence type="ECO:0000259" key="10">
    <source>
        <dbReference type="Pfam" id="PF00108"/>
    </source>
</evidence>
<evidence type="ECO:0000259" key="11">
    <source>
        <dbReference type="Pfam" id="PF02803"/>
    </source>
</evidence>